<proteinExistence type="predicted"/>
<evidence type="ECO:0000256" key="6">
    <source>
        <dbReference type="SAM" id="Phobius"/>
    </source>
</evidence>
<dbReference type="EMBL" id="CP014692">
    <property type="protein sequence ID" value="AQS85550.1"/>
    <property type="molecule type" value="Genomic_DNA"/>
</dbReference>
<dbReference type="KEGG" id="aace:A0U92_13075"/>
<keyword evidence="4 6" id="KW-1133">Transmembrane helix</keyword>
<keyword evidence="9" id="KW-1185">Reference proteome</keyword>
<evidence type="ECO:0000313" key="8">
    <source>
        <dbReference type="EMBL" id="AQS85550.1"/>
    </source>
</evidence>
<evidence type="ECO:0000256" key="1">
    <source>
        <dbReference type="ARBA" id="ARBA00004651"/>
    </source>
</evidence>
<evidence type="ECO:0000313" key="9">
    <source>
        <dbReference type="Proteomes" id="UP000188937"/>
    </source>
</evidence>
<feature type="transmembrane region" description="Helical" evidence="6">
    <location>
        <begin position="60"/>
        <end position="79"/>
    </location>
</feature>
<dbReference type="PANTHER" id="PTHR34187:SF2">
    <property type="entry name" value="DUF202 DOMAIN-CONTAINING PROTEIN"/>
    <property type="match status" value="1"/>
</dbReference>
<dbReference type="Pfam" id="PF02656">
    <property type="entry name" value="DUF202"/>
    <property type="match status" value="1"/>
</dbReference>
<evidence type="ECO:0000256" key="2">
    <source>
        <dbReference type="ARBA" id="ARBA00022475"/>
    </source>
</evidence>
<dbReference type="AlphaFoldDB" id="A0A1U9KID3"/>
<feature type="transmembrane region" description="Helical" evidence="6">
    <location>
        <begin position="15"/>
        <end position="39"/>
    </location>
</feature>
<dbReference type="OrthoDB" id="582337at2"/>
<dbReference type="GO" id="GO:0005886">
    <property type="term" value="C:plasma membrane"/>
    <property type="evidence" value="ECO:0007669"/>
    <property type="project" value="UniProtKB-SubCell"/>
</dbReference>
<keyword evidence="3 6" id="KW-0812">Transmembrane</keyword>
<accession>A0A1U9KID3</accession>
<dbReference type="RefSeq" id="WP_077813603.1">
    <property type="nucleotide sequence ID" value="NZ_CP014692.1"/>
</dbReference>
<protein>
    <recommendedName>
        <fullName evidence="7">DUF202 domain-containing protein</fullName>
    </recommendedName>
</protein>
<dbReference type="InterPro" id="IPR003807">
    <property type="entry name" value="DUF202"/>
</dbReference>
<dbReference type="Proteomes" id="UP000188937">
    <property type="component" value="Chromosome"/>
</dbReference>
<name>A0A1U9KID3_ACEAC</name>
<evidence type="ECO:0000256" key="5">
    <source>
        <dbReference type="ARBA" id="ARBA00023136"/>
    </source>
</evidence>
<feature type="transmembrane region" description="Helical" evidence="6">
    <location>
        <begin position="99"/>
        <end position="122"/>
    </location>
</feature>
<reference evidence="8 9" key="1">
    <citation type="submission" date="2016-03" db="EMBL/GenBank/DDBJ databases">
        <title>Acetic acid bacteria sequencing.</title>
        <authorList>
            <person name="Brandt J."/>
            <person name="Jakob F."/>
            <person name="Vogel R.F."/>
        </authorList>
    </citation>
    <scope>NUCLEOTIDE SEQUENCE [LARGE SCALE GENOMIC DNA]</scope>
    <source>
        <strain evidence="8 9">TMW2.1153</strain>
    </source>
</reference>
<keyword evidence="5 6" id="KW-0472">Membrane</keyword>
<feature type="domain" description="DUF202" evidence="7">
    <location>
        <begin position="7"/>
        <end position="84"/>
    </location>
</feature>
<comment type="subcellular location">
    <subcellularLocation>
        <location evidence="1">Cell membrane</location>
        <topology evidence="1">Multi-pass membrane protein</topology>
    </subcellularLocation>
</comment>
<evidence type="ECO:0000256" key="4">
    <source>
        <dbReference type="ARBA" id="ARBA00022989"/>
    </source>
</evidence>
<gene>
    <name evidence="8" type="ORF">A0U92_13075</name>
</gene>
<organism evidence="8 9">
    <name type="scientific">Acetobacter aceti</name>
    <dbReference type="NCBI Taxonomy" id="435"/>
    <lineage>
        <taxon>Bacteria</taxon>
        <taxon>Pseudomonadati</taxon>
        <taxon>Pseudomonadota</taxon>
        <taxon>Alphaproteobacteria</taxon>
        <taxon>Acetobacterales</taxon>
        <taxon>Acetobacteraceae</taxon>
        <taxon>Acetobacter</taxon>
        <taxon>Acetobacter subgen. Acetobacter</taxon>
    </lineage>
</organism>
<evidence type="ECO:0000256" key="3">
    <source>
        <dbReference type="ARBA" id="ARBA00022692"/>
    </source>
</evidence>
<dbReference type="eggNOG" id="COG2149">
    <property type="taxonomic scope" value="Bacteria"/>
</dbReference>
<dbReference type="PANTHER" id="PTHR34187">
    <property type="entry name" value="FGR18P"/>
    <property type="match status" value="1"/>
</dbReference>
<dbReference type="InterPro" id="IPR052053">
    <property type="entry name" value="IM_YidH-like"/>
</dbReference>
<keyword evidence="2" id="KW-1003">Cell membrane</keyword>
<evidence type="ECO:0000259" key="7">
    <source>
        <dbReference type="Pfam" id="PF02656"/>
    </source>
</evidence>
<sequence length="124" mass="13611">MIEHYTDHAANERTFLAWIRTALALVAFGCVLAKFDLFLRLLAAQHAVSVHQSFTSTSQMGILTVLTGILLLPVSYWRFRKVRTALNETKAMDIALAKIEGILTIVLIALCLAVFAVLLPAVTG</sequence>
<dbReference type="STRING" id="435.A0U92_13075"/>